<protein>
    <submittedName>
        <fullName evidence="1">Sulfur carrier protein</fullName>
    </submittedName>
</protein>
<sequence length="65" mass="7016">MRLIVNGEMKESTASDIAGLLLELGHDEALVATALNQDFVPRAARRHTRLSENDAVEIVSPMQGG</sequence>
<gene>
    <name evidence="1" type="ORF">SAMN02745911_2761</name>
</gene>
<dbReference type="RefSeq" id="WP_060606669.1">
    <property type="nucleotide sequence ID" value="NZ_FQZC01000003.1"/>
</dbReference>
<dbReference type="InterPro" id="IPR012675">
    <property type="entry name" value="Beta-grasp_dom_sf"/>
</dbReference>
<name>A0ABY1IN00_9HYPH</name>
<evidence type="ECO:0000313" key="2">
    <source>
        <dbReference type="Proteomes" id="UP000184290"/>
    </source>
</evidence>
<dbReference type="EMBL" id="FQZC01000003">
    <property type="protein sequence ID" value="SHJ52315.1"/>
    <property type="molecule type" value="Genomic_DNA"/>
</dbReference>
<organism evidence="1 2">
    <name type="scientific">Aureimonas altamirensis DSM 21988</name>
    <dbReference type="NCBI Taxonomy" id="1121026"/>
    <lineage>
        <taxon>Bacteria</taxon>
        <taxon>Pseudomonadati</taxon>
        <taxon>Pseudomonadota</taxon>
        <taxon>Alphaproteobacteria</taxon>
        <taxon>Hyphomicrobiales</taxon>
        <taxon>Aurantimonadaceae</taxon>
        <taxon>Aureimonas</taxon>
    </lineage>
</organism>
<dbReference type="SUPFAM" id="SSF54285">
    <property type="entry name" value="MoaD/ThiS"/>
    <property type="match status" value="1"/>
</dbReference>
<evidence type="ECO:0000313" key="1">
    <source>
        <dbReference type="EMBL" id="SHJ52315.1"/>
    </source>
</evidence>
<dbReference type="NCBIfam" id="TIGR01683">
    <property type="entry name" value="thiS"/>
    <property type="match status" value="1"/>
</dbReference>
<dbReference type="InterPro" id="IPR003749">
    <property type="entry name" value="ThiS/MoaD-like"/>
</dbReference>
<keyword evidence="2" id="KW-1185">Reference proteome</keyword>
<dbReference type="Proteomes" id="UP000184290">
    <property type="component" value="Unassembled WGS sequence"/>
</dbReference>
<accession>A0ABY1IN00</accession>
<dbReference type="Pfam" id="PF02597">
    <property type="entry name" value="ThiS"/>
    <property type="match status" value="1"/>
</dbReference>
<dbReference type="InterPro" id="IPR016155">
    <property type="entry name" value="Mopterin_synth/thiamin_S_b"/>
</dbReference>
<proteinExistence type="predicted"/>
<dbReference type="PANTHER" id="PTHR34472:SF1">
    <property type="entry name" value="SULFUR CARRIER PROTEIN THIS"/>
    <property type="match status" value="1"/>
</dbReference>
<dbReference type="Gene3D" id="3.10.20.30">
    <property type="match status" value="1"/>
</dbReference>
<dbReference type="InterPro" id="IPR010035">
    <property type="entry name" value="Thi_S"/>
</dbReference>
<dbReference type="CDD" id="cd00565">
    <property type="entry name" value="Ubl_ThiS"/>
    <property type="match status" value="1"/>
</dbReference>
<reference evidence="1 2" key="1">
    <citation type="submission" date="2016-11" db="EMBL/GenBank/DDBJ databases">
        <authorList>
            <person name="Varghese N."/>
            <person name="Submissions S."/>
        </authorList>
    </citation>
    <scope>NUCLEOTIDE SEQUENCE [LARGE SCALE GENOMIC DNA]</scope>
    <source>
        <strain evidence="1 2">DSM 21988</strain>
    </source>
</reference>
<comment type="caution">
    <text evidence="1">The sequence shown here is derived from an EMBL/GenBank/DDBJ whole genome shotgun (WGS) entry which is preliminary data.</text>
</comment>
<dbReference type="PANTHER" id="PTHR34472">
    <property type="entry name" value="SULFUR CARRIER PROTEIN THIS"/>
    <property type="match status" value="1"/>
</dbReference>